<reference evidence="2 4" key="1">
    <citation type="submission" date="2018-04" db="EMBL/GenBank/DDBJ databases">
        <title>Brenneria corticis sp.nov.</title>
        <authorList>
            <person name="Li Y."/>
        </authorList>
    </citation>
    <scope>NUCLEOTIDE SEQUENCE [LARGE SCALE GENOMIC DNA]</scope>
    <source>
        <strain evidence="2 4">LMG 2694</strain>
    </source>
</reference>
<evidence type="ECO:0000313" key="3">
    <source>
        <dbReference type="EMBL" id="QCR03389.1"/>
    </source>
</evidence>
<keyword evidence="1" id="KW-0812">Transmembrane</keyword>
<feature type="transmembrane region" description="Helical" evidence="1">
    <location>
        <begin position="12"/>
        <end position="30"/>
    </location>
</feature>
<keyword evidence="5" id="KW-1185">Reference proteome</keyword>
<gene>
    <name evidence="2" type="ORF">DDT54_03500</name>
    <name evidence="3" type="ORF">EH206_03680</name>
</gene>
<sequence>MVKNQNPADYAGFFYGGLFCPPLPAFFSRLRGMWRRFGYLPPSVLQFRLKEKQRLIFGTTMIYISRRAPFWLLAACLIGG</sequence>
<reference evidence="3 5" key="2">
    <citation type="submission" date="2018-11" db="EMBL/GenBank/DDBJ databases">
        <title>Genome sequences of Brenneria nigrifluens and Brenneria rubrifaciens.</title>
        <authorList>
            <person name="Poret-Peterson A.T."/>
            <person name="McClean A.E."/>
            <person name="Kluepfel D.A."/>
        </authorList>
    </citation>
    <scope>NUCLEOTIDE SEQUENCE [LARGE SCALE GENOMIC DNA]</scope>
    <source>
        <strain evidence="3 5">ATCC 13028</strain>
    </source>
</reference>
<name>A0A2U1UVP4_9GAMM</name>
<proteinExistence type="predicted"/>
<accession>A0A2U1UVP4</accession>
<protein>
    <submittedName>
        <fullName evidence="2">Uncharacterized protein</fullName>
    </submittedName>
</protein>
<dbReference type="EMBL" id="CP034036">
    <property type="protein sequence ID" value="QCR03389.1"/>
    <property type="molecule type" value="Genomic_DNA"/>
</dbReference>
<dbReference type="Proteomes" id="UP000295985">
    <property type="component" value="Unassembled WGS sequence"/>
</dbReference>
<evidence type="ECO:0000313" key="2">
    <source>
        <dbReference type="EMBL" id="PWC25745.1"/>
    </source>
</evidence>
<organism evidence="2 4">
    <name type="scientific">Brenneria nigrifluens DSM 30175 = ATCC 13028</name>
    <dbReference type="NCBI Taxonomy" id="1121120"/>
    <lineage>
        <taxon>Bacteria</taxon>
        <taxon>Pseudomonadati</taxon>
        <taxon>Pseudomonadota</taxon>
        <taxon>Gammaproteobacteria</taxon>
        <taxon>Enterobacterales</taxon>
        <taxon>Pectobacteriaceae</taxon>
        <taxon>Brenneria</taxon>
    </lineage>
</organism>
<evidence type="ECO:0000313" key="5">
    <source>
        <dbReference type="Proteomes" id="UP000303847"/>
    </source>
</evidence>
<evidence type="ECO:0000256" key="1">
    <source>
        <dbReference type="SAM" id="Phobius"/>
    </source>
</evidence>
<keyword evidence="1" id="KW-0472">Membrane</keyword>
<dbReference type="EMBL" id="QDKK01000002">
    <property type="protein sequence ID" value="PWC25745.1"/>
    <property type="molecule type" value="Genomic_DNA"/>
</dbReference>
<dbReference type="AlphaFoldDB" id="A0A2U1UVP4"/>
<evidence type="ECO:0000313" key="4">
    <source>
        <dbReference type="Proteomes" id="UP000295985"/>
    </source>
</evidence>
<dbReference type="RefSeq" id="WP_040342874.1">
    <property type="nucleotide sequence ID" value="NZ_CP034036.1"/>
</dbReference>
<keyword evidence="1" id="KW-1133">Transmembrane helix</keyword>
<dbReference type="Proteomes" id="UP000303847">
    <property type="component" value="Chromosome"/>
</dbReference>